<dbReference type="EMBL" id="JAHRHY010000001">
    <property type="protein sequence ID" value="KAG9073169.1"/>
    <property type="molecule type" value="Genomic_DNA"/>
</dbReference>
<feature type="compositionally biased region" description="Polar residues" evidence="1">
    <location>
        <begin position="332"/>
        <end position="362"/>
    </location>
</feature>
<organism evidence="3 4">
    <name type="scientific">Linnemannia hyalina</name>
    <dbReference type="NCBI Taxonomy" id="64524"/>
    <lineage>
        <taxon>Eukaryota</taxon>
        <taxon>Fungi</taxon>
        <taxon>Fungi incertae sedis</taxon>
        <taxon>Mucoromycota</taxon>
        <taxon>Mortierellomycotina</taxon>
        <taxon>Mortierellomycetes</taxon>
        <taxon>Mortierellales</taxon>
        <taxon>Mortierellaceae</taxon>
        <taxon>Linnemannia</taxon>
    </lineage>
</organism>
<feature type="compositionally biased region" description="Low complexity" evidence="1">
    <location>
        <begin position="198"/>
        <end position="213"/>
    </location>
</feature>
<feature type="region of interest" description="Disordered" evidence="1">
    <location>
        <begin position="143"/>
        <end position="221"/>
    </location>
</feature>
<dbReference type="AlphaFoldDB" id="A0A9P7Y768"/>
<sequence>MMHKQRYTLPVVATLATILSISSIAQADRVFLTKPTDNTDIFAGCPVDLGFRVQYSDLAMLKTVQLQVLGADNSVLIDNLGVTSRTEWGETRMKDIPWTVPADWTPGDYIVRAFGDATYPCTQDGHHTRCSLVLEDRETVHLKPLDDGSQGCPTVTKTLIGGDTQSSNSTQSSESGQEIASSDPTNTSNSQDKTDTPSTSINNSSNNAFPSNSTGTEAGGIEGSSTQLHIILNQATLERIQDQAIRKVLNDTLDYNLLNATVTLLNGTVIPMSDLMDDSTSTRFIQTLETTNATLASRPNSTANTNNNSTELPHVLGTAELIEALHKDSSLIQTPKSSNSTESFTLGHNNTGTNPSGRQFSQEDSDQIQDKSKEASGHMSAQMSGRLCVLAGLILMAGSWVL</sequence>
<comment type="caution">
    <text evidence="3">The sequence shown here is derived from an EMBL/GenBank/DDBJ whole genome shotgun (WGS) entry which is preliminary data.</text>
</comment>
<accession>A0A9P7Y768</accession>
<reference evidence="3" key="1">
    <citation type="submission" date="2021-06" db="EMBL/GenBank/DDBJ databases">
        <title>Genome Sequence of Mortierella hyaline Strain SCG-10, a Cold-Adapted, Nitrate-Reducing Fungus Isolated from Soil in Minnesota, USA.</title>
        <authorList>
            <person name="Aldossari N."/>
        </authorList>
    </citation>
    <scope>NUCLEOTIDE SEQUENCE</scope>
    <source>
        <strain evidence="3">SCG-10</strain>
    </source>
</reference>
<feature type="compositionally biased region" description="Low complexity" evidence="1">
    <location>
        <begin position="161"/>
        <end position="178"/>
    </location>
</feature>
<dbReference type="OrthoDB" id="2277867at2759"/>
<keyword evidence="2" id="KW-0732">Signal</keyword>
<evidence type="ECO:0000313" key="4">
    <source>
        <dbReference type="Proteomes" id="UP000707451"/>
    </source>
</evidence>
<evidence type="ECO:0000256" key="2">
    <source>
        <dbReference type="SAM" id="SignalP"/>
    </source>
</evidence>
<keyword evidence="4" id="KW-1185">Reference proteome</keyword>
<feature type="region of interest" description="Disordered" evidence="1">
    <location>
        <begin position="332"/>
        <end position="379"/>
    </location>
</feature>
<protein>
    <submittedName>
        <fullName evidence="3">Uncharacterized protein</fullName>
    </submittedName>
</protein>
<evidence type="ECO:0000313" key="3">
    <source>
        <dbReference type="EMBL" id="KAG9073169.1"/>
    </source>
</evidence>
<feature type="chain" id="PRO_5040338962" evidence="2">
    <location>
        <begin position="28"/>
        <end position="402"/>
    </location>
</feature>
<feature type="signal peptide" evidence="2">
    <location>
        <begin position="1"/>
        <end position="27"/>
    </location>
</feature>
<dbReference type="Proteomes" id="UP000707451">
    <property type="component" value="Unassembled WGS sequence"/>
</dbReference>
<evidence type="ECO:0000256" key="1">
    <source>
        <dbReference type="SAM" id="MobiDB-lite"/>
    </source>
</evidence>
<feature type="compositionally biased region" description="Polar residues" evidence="1">
    <location>
        <begin position="179"/>
        <end position="191"/>
    </location>
</feature>
<gene>
    <name evidence="3" type="ORF">KI688_000956</name>
</gene>
<name>A0A9P7Y768_9FUNG</name>
<proteinExistence type="predicted"/>